<accession>A0A5E7BWB6</accession>
<dbReference type="AlphaFoldDB" id="A0A5E7BWB6"/>
<feature type="signal peptide" evidence="1">
    <location>
        <begin position="1"/>
        <end position="24"/>
    </location>
</feature>
<evidence type="ECO:0008006" key="4">
    <source>
        <dbReference type="Google" id="ProtNLM"/>
    </source>
</evidence>
<evidence type="ECO:0000256" key="1">
    <source>
        <dbReference type="SAM" id="SignalP"/>
    </source>
</evidence>
<reference evidence="2 3" key="1">
    <citation type="submission" date="2019-09" db="EMBL/GenBank/DDBJ databases">
        <authorList>
            <person name="Chandra G."/>
            <person name="Truman W A."/>
        </authorList>
    </citation>
    <scope>NUCLEOTIDE SEQUENCE [LARGE SCALE GENOMIC DNA]</scope>
    <source>
        <strain evidence="2">PS712</strain>
    </source>
</reference>
<evidence type="ECO:0000313" key="2">
    <source>
        <dbReference type="EMBL" id="VVN96095.1"/>
    </source>
</evidence>
<name>A0A5E7BWB6_PSEFL</name>
<feature type="chain" id="PRO_5022816530" description="Peptidase inhibitor I78 family protein" evidence="1">
    <location>
        <begin position="25"/>
        <end position="91"/>
    </location>
</feature>
<dbReference type="OrthoDB" id="9996811at2"/>
<sequence length="91" mass="10297" precursor="true">MRKLFIICLLASLAFSTSLLPAHADASSKQCDIRYAKDLIGQRLTLAIKEQARAEANANKVVVNRHTPEFEPDRLRIFTDWDNVISDMYCG</sequence>
<organism evidence="2 3">
    <name type="scientific">Pseudomonas fluorescens</name>
    <dbReference type="NCBI Taxonomy" id="294"/>
    <lineage>
        <taxon>Bacteria</taxon>
        <taxon>Pseudomonadati</taxon>
        <taxon>Pseudomonadota</taxon>
        <taxon>Gammaproteobacteria</taxon>
        <taxon>Pseudomonadales</taxon>
        <taxon>Pseudomonadaceae</taxon>
        <taxon>Pseudomonas</taxon>
    </lineage>
</organism>
<dbReference type="Gene3D" id="3.30.10.10">
    <property type="entry name" value="Trypsin Inhibitor V, subunit A"/>
    <property type="match status" value="1"/>
</dbReference>
<evidence type="ECO:0000313" key="3">
    <source>
        <dbReference type="Proteomes" id="UP000326018"/>
    </source>
</evidence>
<dbReference type="Proteomes" id="UP000326018">
    <property type="component" value="Unassembled WGS sequence"/>
</dbReference>
<proteinExistence type="predicted"/>
<keyword evidence="1" id="KW-0732">Signal</keyword>
<gene>
    <name evidence="2" type="ORF">PS712_02284</name>
</gene>
<protein>
    <recommendedName>
        <fullName evidence="4">Peptidase inhibitor I78 family protein</fullName>
    </recommendedName>
</protein>
<dbReference type="EMBL" id="CABVIB010000009">
    <property type="protein sequence ID" value="VVN96095.1"/>
    <property type="molecule type" value="Genomic_DNA"/>
</dbReference>
<dbReference type="RefSeq" id="WP_150702382.1">
    <property type="nucleotide sequence ID" value="NZ_CABVIB010000009.1"/>
</dbReference>